<name>A0A437MIE2_9PROT</name>
<feature type="signal peptide" evidence="1">
    <location>
        <begin position="1"/>
        <end position="20"/>
    </location>
</feature>
<dbReference type="OrthoDB" id="9808254at2"/>
<keyword evidence="1" id="KW-0732">Signal</keyword>
<sequence length="234" mass="24811">MHRRHILAAPALLLPALARAEAAAQPLVLELFTSQACSSCPPADALLDELTQGHPGILSLSFHVTYWDSRSWRDPFSLPAATQRQRRYAATLPQGALGHGQIYTPQLVIQGRRDAVGSDRRASLAAIAAETSRRAPAVPMVLRTAATEAGLEVAAGPGRGEAWLVGFDERHVTPVRGGENGGRTLVHRHVVRGMAMLGAWQGQPMRLEGARPPGERLAALLQGADGSILAAGLA</sequence>
<dbReference type="PANTHER" id="PTHR36057:SF1">
    <property type="entry name" value="LIPOPROTEIN LIPID ATTACHMENT SITE-LIKE PROTEIN, PUTATIVE (DUF1223)-RELATED"/>
    <property type="match status" value="1"/>
</dbReference>
<evidence type="ECO:0000256" key="1">
    <source>
        <dbReference type="SAM" id="SignalP"/>
    </source>
</evidence>
<proteinExistence type="predicted"/>
<feature type="chain" id="PRO_5019496889" evidence="1">
    <location>
        <begin position="21"/>
        <end position="234"/>
    </location>
</feature>
<reference evidence="2 3" key="1">
    <citation type="submission" date="2019-01" db="EMBL/GenBank/DDBJ databases">
        <authorList>
            <person name="Chen W.-M."/>
        </authorList>
    </citation>
    <scope>NUCLEOTIDE SEQUENCE [LARGE SCALE GENOMIC DNA]</scope>
    <source>
        <strain evidence="2 3">CCP-6</strain>
    </source>
</reference>
<dbReference type="InterPro" id="IPR036249">
    <property type="entry name" value="Thioredoxin-like_sf"/>
</dbReference>
<dbReference type="Proteomes" id="UP000282957">
    <property type="component" value="Unassembled WGS sequence"/>
</dbReference>
<evidence type="ECO:0000313" key="2">
    <source>
        <dbReference type="EMBL" id="RVT97395.1"/>
    </source>
</evidence>
<keyword evidence="3" id="KW-1185">Reference proteome</keyword>
<dbReference type="Pfam" id="PF06764">
    <property type="entry name" value="DUF1223"/>
    <property type="match status" value="1"/>
</dbReference>
<gene>
    <name evidence="2" type="ORF">EOD42_06050</name>
</gene>
<dbReference type="EMBL" id="SACL01000002">
    <property type="protein sequence ID" value="RVT97395.1"/>
    <property type="molecule type" value="Genomic_DNA"/>
</dbReference>
<dbReference type="InterPro" id="IPR010634">
    <property type="entry name" value="DUF1223"/>
</dbReference>
<organism evidence="2 3">
    <name type="scientific">Rhodovarius crocodyli</name>
    <dbReference type="NCBI Taxonomy" id="1979269"/>
    <lineage>
        <taxon>Bacteria</taxon>
        <taxon>Pseudomonadati</taxon>
        <taxon>Pseudomonadota</taxon>
        <taxon>Alphaproteobacteria</taxon>
        <taxon>Acetobacterales</taxon>
        <taxon>Roseomonadaceae</taxon>
        <taxon>Rhodovarius</taxon>
    </lineage>
</organism>
<protein>
    <submittedName>
        <fullName evidence="2">DUF1223 domain-containing protein</fullName>
    </submittedName>
</protein>
<comment type="caution">
    <text evidence="2">The sequence shown here is derived from an EMBL/GenBank/DDBJ whole genome shotgun (WGS) entry which is preliminary data.</text>
</comment>
<dbReference type="RefSeq" id="WP_127786623.1">
    <property type="nucleotide sequence ID" value="NZ_SACL01000002.1"/>
</dbReference>
<dbReference type="SUPFAM" id="SSF52833">
    <property type="entry name" value="Thioredoxin-like"/>
    <property type="match status" value="1"/>
</dbReference>
<evidence type="ECO:0000313" key="3">
    <source>
        <dbReference type="Proteomes" id="UP000282957"/>
    </source>
</evidence>
<dbReference type="AlphaFoldDB" id="A0A437MIE2"/>
<dbReference type="PANTHER" id="PTHR36057">
    <property type="match status" value="1"/>
</dbReference>
<accession>A0A437MIE2</accession>